<organism evidence="1 2">
    <name type="scientific">Cinara cedri</name>
    <dbReference type="NCBI Taxonomy" id="506608"/>
    <lineage>
        <taxon>Eukaryota</taxon>
        <taxon>Metazoa</taxon>
        <taxon>Ecdysozoa</taxon>
        <taxon>Arthropoda</taxon>
        <taxon>Hexapoda</taxon>
        <taxon>Insecta</taxon>
        <taxon>Pterygota</taxon>
        <taxon>Neoptera</taxon>
        <taxon>Paraneoptera</taxon>
        <taxon>Hemiptera</taxon>
        <taxon>Sternorrhyncha</taxon>
        <taxon>Aphidomorpha</taxon>
        <taxon>Aphidoidea</taxon>
        <taxon>Aphididae</taxon>
        <taxon>Lachninae</taxon>
        <taxon>Cinara</taxon>
    </lineage>
</organism>
<dbReference type="Proteomes" id="UP000325440">
    <property type="component" value="Unassembled WGS sequence"/>
</dbReference>
<keyword evidence="2" id="KW-1185">Reference proteome</keyword>
<evidence type="ECO:0000313" key="2">
    <source>
        <dbReference type="Proteomes" id="UP000325440"/>
    </source>
</evidence>
<dbReference type="OrthoDB" id="6077919at2759"/>
<reference evidence="1 2" key="1">
    <citation type="submission" date="2019-08" db="EMBL/GenBank/DDBJ databases">
        <authorList>
            <person name="Alioto T."/>
            <person name="Alioto T."/>
            <person name="Gomez Garrido J."/>
        </authorList>
    </citation>
    <scope>NUCLEOTIDE SEQUENCE [LARGE SCALE GENOMIC DNA]</scope>
</reference>
<evidence type="ECO:0000313" key="1">
    <source>
        <dbReference type="EMBL" id="VVC29702.1"/>
    </source>
</evidence>
<protein>
    <submittedName>
        <fullName evidence="1">PiggyBac transposable element-derived protein 4, C-terminal zinc-ribbon</fullName>
    </submittedName>
</protein>
<dbReference type="EMBL" id="CABPRJ010000497">
    <property type="protein sequence ID" value="VVC29702.1"/>
    <property type="molecule type" value="Genomic_DNA"/>
</dbReference>
<name>A0A5E4MC62_9HEMI</name>
<proteinExistence type="predicted"/>
<sequence length="123" mass="14321">MAIFYDLLNISAINAVCIYKANNSKMSRRQFIENNIAWELLKPQIEYRSTITKLSIELRRRARALLGIEEPSISVIPENLPNYVGQCYVCPRNKNKSTRRFCGQCRKYACKEHMKDICVNCLN</sequence>
<gene>
    <name evidence="1" type="ORF">CINCED_3A024314</name>
</gene>
<dbReference type="AlphaFoldDB" id="A0A5E4MC62"/>
<accession>A0A5E4MC62</accession>